<comment type="caution">
    <text evidence="5">The sequence shown here is derived from an EMBL/GenBank/DDBJ whole genome shotgun (WGS) entry which is preliminary data.</text>
</comment>
<dbReference type="GO" id="GO:1990904">
    <property type="term" value="C:ribonucleoprotein complex"/>
    <property type="evidence" value="ECO:0007669"/>
    <property type="project" value="UniProtKB-KW"/>
</dbReference>
<dbReference type="NCBIfam" id="TIGR01049">
    <property type="entry name" value="rpsJ_bact"/>
    <property type="match status" value="1"/>
</dbReference>
<protein>
    <recommendedName>
        <fullName evidence="4">Small ribosomal subunit protein uS10 domain-containing protein</fullName>
    </recommendedName>
</protein>
<sequence>MASSSSTLKPLPILPSSNSTLSSKSPKRSTIYFPSNFSTLPSLKSKPSFKGFASPELLDTLEALDSFTESLDTASLEAIKVAAGSEIHGTPKISIEDDRVDKMKLTPKIRIKLRSYYVPPIEESCKLIMDAARTSNMKTIGPVYLPTKKRIYCVLKSPHGHKDARFHFEIRTHQQTAATWKENTNSLQKLARDGFFSKFSRLCQLYNSNTWYMFSDISEVIFEITCKITED</sequence>
<reference evidence="5" key="1">
    <citation type="submission" date="2022-04" db="EMBL/GenBank/DDBJ databases">
        <title>A functionally conserved STORR gene fusion in Papaver species that diverged 16.8 million years ago.</title>
        <authorList>
            <person name="Catania T."/>
        </authorList>
    </citation>
    <scope>NUCLEOTIDE SEQUENCE</scope>
    <source>
        <strain evidence="5">S-188037</strain>
    </source>
</reference>
<name>A0AAD4SIK0_9MAGN</name>
<dbReference type="InterPro" id="IPR001848">
    <property type="entry name" value="Ribosomal_uS10"/>
</dbReference>
<dbReference type="Pfam" id="PF00338">
    <property type="entry name" value="Ribosomal_S10"/>
    <property type="match status" value="1"/>
</dbReference>
<evidence type="ECO:0000313" key="5">
    <source>
        <dbReference type="EMBL" id="KAI3905812.1"/>
    </source>
</evidence>
<dbReference type="InterPro" id="IPR027486">
    <property type="entry name" value="Ribosomal_uS10_dom"/>
</dbReference>
<evidence type="ECO:0000259" key="4">
    <source>
        <dbReference type="SMART" id="SM01403"/>
    </source>
</evidence>
<dbReference type="PRINTS" id="PR00971">
    <property type="entry name" value="RIBOSOMALS10"/>
</dbReference>
<keyword evidence="3" id="KW-0687">Ribonucleoprotein</keyword>
<gene>
    <name evidence="5" type="ORF">MKW98_006446</name>
</gene>
<evidence type="ECO:0000256" key="1">
    <source>
        <dbReference type="ARBA" id="ARBA00007102"/>
    </source>
</evidence>
<dbReference type="EMBL" id="JAJJMB010010911">
    <property type="protein sequence ID" value="KAI3905812.1"/>
    <property type="molecule type" value="Genomic_DNA"/>
</dbReference>
<evidence type="ECO:0000313" key="6">
    <source>
        <dbReference type="Proteomes" id="UP001202328"/>
    </source>
</evidence>
<proteinExistence type="inferred from homology"/>
<dbReference type="Proteomes" id="UP001202328">
    <property type="component" value="Unassembled WGS sequence"/>
</dbReference>
<organism evidence="5 6">
    <name type="scientific">Papaver atlanticum</name>
    <dbReference type="NCBI Taxonomy" id="357466"/>
    <lineage>
        <taxon>Eukaryota</taxon>
        <taxon>Viridiplantae</taxon>
        <taxon>Streptophyta</taxon>
        <taxon>Embryophyta</taxon>
        <taxon>Tracheophyta</taxon>
        <taxon>Spermatophyta</taxon>
        <taxon>Magnoliopsida</taxon>
        <taxon>Ranunculales</taxon>
        <taxon>Papaveraceae</taxon>
        <taxon>Papaveroideae</taxon>
        <taxon>Papaver</taxon>
    </lineage>
</organism>
<dbReference type="Gene3D" id="3.30.70.600">
    <property type="entry name" value="Ribosomal protein S10 domain"/>
    <property type="match status" value="1"/>
</dbReference>
<dbReference type="SMART" id="SM01403">
    <property type="entry name" value="Ribosomal_S10"/>
    <property type="match status" value="1"/>
</dbReference>
<dbReference type="PROSITE" id="PS00361">
    <property type="entry name" value="RIBOSOMAL_S10"/>
    <property type="match status" value="1"/>
</dbReference>
<dbReference type="GO" id="GO:0003723">
    <property type="term" value="F:RNA binding"/>
    <property type="evidence" value="ECO:0007669"/>
    <property type="project" value="InterPro"/>
</dbReference>
<dbReference type="AlphaFoldDB" id="A0AAD4SIK0"/>
<dbReference type="GO" id="GO:0005840">
    <property type="term" value="C:ribosome"/>
    <property type="evidence" value="ECO:0007669"/>
    <property type="project" value="UniProtKB-KW"/>
</dbReference>
<dbReference type="SUPFAM" id="SSF54999">
    <property type="entry name" value="Ribosomal protein S10"/>
    <property type="match status" value="1"/>
</dbReference>
<keyword evidence="6" id="KW-1185">Reference proteome</keyword>
<accession>A0AAD4SIK0</accession>
<comment type="similarity">
    <text evidence="1">Belongs to the universal ribosomal protein uS10 family.</text>
</comment>
<dbReference type="GO" id="GO:0003735">
    <property type="term" value="F:structural constituent of ribosome"/>
    <property type="evidence" value="ECO:0007669"/>
    <property type="project" value="InterPro"/>
</dbReference>
<feature type="domain" description="Small ribosomal subunit protein uS10" evidence="4">
    <location>
        <begin position="110"/>
        <end position="200"/>
    </location>
</feature>
<dbReference type="HAMAP" id="MF_00508">
    <property type="entry name" value="Ribosomal_uS10"/>
    <property type="match status" value="1"/>
</dbReference>
<evidence type="ECO:0000256" key="3">
    <source>
        <dbReference type="ARBA" id="ARBA00023274"/>
    </source>
</evidence>
<keyword evidence="2" id="KW-0689">Ribosomal protein</keyword>
<evidence type="ECO:0000256" key="2">
    <source>
        <dbReference type="ARBA" id="ARBA00022980"/>
    </source>
</evidence>
<dbReference type="InterPro" id="IPR018268">
    <property type="entry name" value="Ribosomal_uS10_CS"/>
</dbReference>
<dbReference type="InterPro" id="IPR036838">
    <property type="entry name" value="Ribosomal_uS10_dom_sf"/>
</dbReference>
<dbReference type="PANTHER" id="PTHR11700">
    <property type="entry name" value="30S RIBOSOMAL PROTEIN S10 FAMILY MEMBER"/>
    <property type="match status" value="1"/>
</dbReference>
<dbReference type="GO" id="GO:0006412">
    <property type="term" value="P:translation"/>
    <property type="evidence" value="ECO:0007669"/>
    <property type="project" value="InterPro"/>
</dbReference>